<keyword evidence="2" id="KW-0472">Membrane</keyword>
<keyword evidence="2" id="KW-1133">Transmembrane helix</keyword>
<organism evidence="3 4">
    <name type="scientific">Dendrothele bispora (strain CBS 962.96)</name>
    <dbReference type="NCBI Taxonomy" id="1314807"/>
    <lineage>
        <taxon>Eukaryota</taxon>
        <taxon>Fungi</taxon>
        <taxon>Dikarya</taxon>
        <taxon>Basidiomycota</taxon>
        <taxon>Agaricomycotina</taxon>
        <taxon>Agaricomycetes</taxon>
        <taxon>Agaricomycetidae</taxon>
        <taxon>Agaricales</taxon>
        <taxon>Agaricales incertae sedis</taxon>
        <taxon>Dendrothele</taxon>
    </lineage>
</organism>
<reference evidence="3 4" key="1">
    <citation type="journal article" date="2019" name="Nat. Ecol. Evol.">
        <title>Megaphylogeny resolves global patterns of mushroom evolution.</title>
        <authorList>
            <person name="Varga T."/>
            <person name="Krizsan K."/>
            <person name="Foldi C."/>
            <person name="Dima B."/>
            <person name="Sanchez-Garcia M."/>
            <person name="Sanchez-Ramirez S."/>
            <person name="Szollosi G.J."/>
            <person name="Szarkandi J.G."/>
            <person name="Papp V."/>
            <person name="Albert L."/>
            <person name="Andreopoulos W."/>
            <person name="Angelini C."/>
            <person name="Antonin V."/>
            <person name="Barry K.W."/>
            <person name="Bougher N.L."/>
            <person name="Buchanan P."/>
            <person name="Buyck B."/>
            <person name="Bense V."/>
            <person name="Catcheside P."/>
            <person name="Chovatia M."/>
            <person name="Cooper J."/>
            <person name="Damon W."/>
            <person name="Desjardin D."/>
            <person name="Finy P."/>
            <person name="Geml J."/>
            <person name="Haridas S."/>
            <person name="Hughes K."/>
            <person name="Justo A."/>
            <person name="Karasinski D."/>
            <person name="Kautmanova I."/>
            <person name="Kiss B."/>
            <person name="Kocsube S."/>
            <person name="Kotiranta H."/>
            <person name="LaButti K.M."/>
            <person name="Lechner B.E."/>
            <person name="Liimatainen K."/>
            <person name="Lipzen A."/>
            <person name="Lukacs Z."/>
            <person name="Mihaltcheva S."/>
            <person name="Morgado L.N."/>
            <person name="Niskanen T."/>
            <person name="Noordeloos M.E."/>
            <person name="Ohm R.A."/>
            <person name="Ortiz-Santana B."/>
            <person name="Ovrebo C."/>
            <person name="Racz N."/>
            <person name="Riley R."/>
            <person name="Savchenko A."/>
            <person name="Shiryaev A."/>
            <person name="Soop K."/>
            <person name="Spirin V."/>
            <person name="Szebenyi C."/>
            <person name="Tomsovsky M."/>
            <person name="Tulloss R.E."/>
            <person name="Uehling J."/>
            <person name="Grigoriev I.V."/>
            <person name="Vagvolgyi C."/>
            <person name="Papp T."/>
            <person name="Martin F.M."/>
            <person name="Miettinen O."/>
            <person name="Hibbett D.S."/>
            <person name="Nagy L.G."/>
        </authorList>
    </citation>
    <scope>NUCLEOTIDE SEQUENCE [LARGE SCALE GENOMIC DNA]</scope>
    <source>
        <strain evidence="3 4">CBS 962.96</strain>
    </source>
</reference>
<dbReference type="Proteomes" id="UP000297245">
    <property type="component" value="Unassembled WGS sequence"/>
</dbReference>
<gene>
    <name evidence="3" type="ORF">K435DRAFT_432513</name>
</gene>
<evidence type="ECO:0000313" key="3">
    <source>
        <dbReference type="EMBL" id="THU83237.1"/>
    </source>
</evidence>
<dbReference type="AlphaFoldDB" id="A0A4S8L3X5"/>
<proteinExistence type="predicted"/>
<dbReference type="EMBL" id="ML179676">
    <property type="protein sequence ID" value="THU83237.1"/>
    <property type="molecule type" value="Genomic_DNA"/>
</dbReference>
<keyword evidence="4" id="KW-1185">Reference proteome</keyword>
<feature type="transmembrane region" description="Helical" evidence="2">
    <location>
        <begin position="6"/>
        <end position="28"/>
    </location>
</feature>
<feature type="region of interest" description="Disordered" evidence="1">
    <location>
        <begin position="65"/>
        <end position="115"/>
    </location>
</feature>
<evidence type="ECO:0000256" key="2">
    <source>
        <dbReference type="SAM" id="Phobius"/>
    </source>
</evidence>
<protein>
    <submittedName>
        <fullName evidence="3">Uncharacterized protein</fullName>
    </submittedName>
</protein>
<sequence>MSYTDSFFVCFLFLFVIRRFTLLVRGLLPLSLSLFLVFGVEKNSVILQCCPIVWSIGPAAVGGRTVPPPTTVNTGSDAQAEHKDNSGGDNLSLSPPSTPYDTTRALGIMSTFGRR</sequence>
<keyword evidence="2" id="KW-0812">Transmembrane</keyword>
<accession>A0A4S8L3X5</accession>
<evidence type="ECO:0000256" key="1">
    <source>
        <dbReference type="SAM" id="MobiDB-lite"/>
    </source>
</evidence>
<name>A0A4S8L3X5_DENBC</name>
<evidence type="ECO:0000313" key="4">
    <source>
        <dbReference type="Proteomes" id="UP000297245"/>
    </source>
</evidence>
<feature type="compositionally biased region" description="Polar residues" evidence="1">
    <location>
        <begin position="87"/>
        <end position="101"/>
    </location>
</feature>